<dbReference type="InterPro" id="IPR050198">
    <property type="entry name" value="Non-receptor_tyrosine_kinases"/>
</dbReference>
<dbReference type="PROSITE" id="PS50011">
    <property type="entry name" value="PROTEIN_KINASE_DOM"/>
    <property type="match status" value="1"/>
</dbReference>
<dbReference type="InterPro" id="IPR035849">
    <property type="entry name" value="Fes/Fps/Fer_SH2"/>
</dbReference>
<dbReference type="InterPro" id="IPR036860">
    <property type="entry name" value="SH2_dom_sf"/>
</dbReference>
<dbReference type="PaxDb" id="121845-A0A1S4E721"/>
<dbReference type="Gene3D" id="3.30.505.10">
    <property type="entry name" value="SH2 domain"/>
    <property type="match status" value="1"/>
</dbReference>
<dbReference type="SMART" id="SM00219">
    <property type="entry name" value="TyrKc"/>
    <property type="match status" value="1"/>
</dbReference>
<evidence type="ECO:0000256" key="11">
    <source>
        <dbReference type="SAM" id="MobiDB-lite"/>
    </source>
</evidence>
<keyword evidence="8" id="KW-0175">Coiled coil</keyword>
<keyword evidence="2 10" id="KW-0808">Transferase</keyword>
<comment type="catalytic activity">
    <reaction evidence="10">
        <text>L-tyrosyl-[protein] + ATP = O-phospho-L-tyrosyl-[protein] + ADP + H(+)</text>
        <dbReference type="Rhea" id="RHEA:10596"/>
        <dbReference type="Rhea" id="RHEA-COMP:10136"/>
        <dbReference type="Rhea" id="RHEA-COMP:20101"/>
        <dbReference type="ChEBI" id="CHEBI:15378"/>
        <dbReference type="ChEBI" id="CHEBI:30616"/>
        <dbReference type="ChEBI" id="CHEBI:46858"/>
        <dbReference type="ChEBI" id="CHEBI:61978"/>
        <dbReference type="ChEBI" id="CHEBI:456216"/>
        <dbReference type="EC" id="2.7.10.2"/>
    </reaction>
</comment>
<keyword evidence="4 10" id="KW-0418">Kinase</keyword>
<dbReference type="FunFam" id="3.30.200.20:FF:000089">
    <property type="entry name" value="Tyrosine-protein kinase"/>
    <property type="match status" value="1"/>
</dbReference>
<feature type="binding site" evidence="9">
    <location>
        <position position="508"/>
    </location>
    <ligand>
        <name>ATP</name>
        <dbReference type="ChEBI" id="CHEBI:30616"/>
    </ligand>
</feature>
<dbReference type="EC" id="2.7.10.2" evidence="10"/>
<feature type="region of interest" description="Disordered" evidence="11">
    <location>
        <begin position="282"/>
        <end position="306"/>
    </location>
</feature>
<dbReference type="InterPro" id="IPR031160">
    <property type="entry name" value="F_BAR_dom"/>
</dbReference>
<evidence type="ECO:0000256" key="3">
    <source>
        <dbReference type="ARBA" id="ARBA00022741"/>
    </source>
</evidence>
<dbReference type="Proteomes" id="UP000079169">
    <property type="component" value="Unplaced"/>
</dbReference>
<evidence type="ECO:0000256" key="1">
    <source>
        <dbReference type="ARBA" id="ARBA00022553"/>
    </source>
</evidence>
<accession>A0A1S4E721</accession>
<dbReference type="PROSITE" id="PS00107">
    <property type="entry name" value="PROTEIN_KINASE_ATP"/>
    <property type="match status" value="1"/>
</dbReference>
<evidence type="ECO:0000256" key="2">
    <source>
        <dbReference type="ARBA" id="ARBA00022679"/>
    </source>
</evidence>
<keyword evidence="6 10" id="KW-0829">Tyrosine-protein kinase</keyword>
<dbReference type="PANTHER" id="PTHR24418">
    <property type="entry name" value="TYROSINE-PROTEIN KINASE"/>
    <property type="match status" value="1"/>
</dbReference>
<evidence type="ECO:0000256" key="5">
    <source>
        <dbReference type="ARBA" id="ARBA00022840"/>
    </source>
</evidence>
<name>A0A1S4E721_DIACI</name>
<dbReference type="RefSeq" id="XP_017297789.1">
    <property type="nucleotide sequence ID" value="XM_017442300.1"/>
</dbReference>
<keyword evidence="5 9" id="KW-0067">ATP-binding</keyword>
<dbReference type="GO" id="GO:0005524">
    <property type="term" value="F:ATP binding"/>
    <property type="evidence" value="ECO:0007669"/>
    <property type="project" value="UniProtKB-UniRule"/>
</dbReference>
<evidence type="ECO:0000256" key="9">
    <source>
        <dbReference type="PROSITE-ProRule" id="PRU10141"/>
    </source>
</evidence>
<dbReference type="InterPro" id="IPR020635">
    <property type="entry name" value="Tyr_kinase_cat_dom"/>
</dbReference>
<dbReference type="SMART" id="SM00252">
    <property type="entry name" value="SH2"/>
    <property type="match status" value="1"/>
</dbReference>
<evidence type="ECO:0000256" key="7">
    <source>
        <dbReference type="PROSITE-ProRule" id="PRU00191"/>
    </source>
</evidence>
<dbReference type="InterPro" id="IPR027267">
    <property type="entry name" value="AH/BAR_dom_sf"/>
</dbReference>
<evidence type="ECO:0000259" key="12">
    <source>
        <dbReference type="PROSITE" id="PS50001"/>
    </source>
</evidence>
<dbReference type="PROSITE" id="PS51741">
    <property type="entry name" value="F_BAR"/>
    <property type="match status" value="1"/>
</dbReference>
<feature type="compositionally biased region" description="Low complexity" evidence="11">
    <location>
        <begin position="282"/>
        <end position="291"/>
    </location>
</feature>
<dbReference type="STRING" id="121845.A0A1S4E721"/>
<dbReference type="GO" id="GO:0002009">
    <property type="term" value="P:morphogenesis of an epithelium"/>
    <property type="evidence" value="ECO:0007669"/>
    <property type="project" value="UniProtKB-ARBA"/>
</dbReference>
<dbReference type="SUPFAM" id="SSF103657">
    <property type="entry name" value="BAR/IMD domain-like"/>
    <property type="match status" value="1"/>
</dbReference>
<dbReference type="CDD" id="cd10361">
    <property type="entry name" value="SH2_Fps_family"/>
    <property type="match status" value="1"/>
</dbReference>
<evidence type="ECO:0000259" key="13">
    <source>
        <dbReference type="PROSITE" id="PS50011"/>
    </source>
</evidence>
<keyword evidence="3 9" id="KW-0547">Nucleotide-binding</keyword>
<dbReference type="OMA" id="LPNGCEM"/>
<dbReference type="SUPFAM" id="SSF56112">
    <property type="entry name" value="Protein kinase-like (PK-like)"/>
    <property type="match status" value="1"/>
</dbReference>
<feature type="domain" description="F-BAR" evidence="14">
    <location>
        <begin position="1"/>
        <end position="114"/>
    </location>
</feature>
<gene>
    <name evidence="16" type="primary">LOC103505178</name>
</gene>
<evidence type="ECO:0000313" key="15">
    <source>
        <dbReference type="Proteomes" id="UP000079169"/>
    </source>
</evidence>
<dbReference type="AlphaFoldDB" id="A0A1S4E721"/>
<keyword evidence="15" id="KW-1185">Reference proteome</keyword>
<dbReference type="Pfam" id="PF07714">
    <property type="entry name" value="PK_Tyr_Ser-Thr"/>
    <property type="match status" value="1"/>
</dbReference>
<feature type="domain" description="Protein kinase" evidence="13">
    <location>
        <begin position="479"/>
        <end position="592"/>
    </location>
</feature>
<evidence type="ECO:0000256" key="4">
    <source>
        <dbReference type="ARBA" id="ARBA00022777"/>
    </source>
</evidence>
<dbReference type="PROSITE" id="PS50001">
    <property type="entry name" value="SH2"/>
    <property type="match status" value="1"/>
</dbReference>
<dbReference type="KEGG" id="dci:103505178"/>
<proteinExistence type="inferred from homology"/>
<dbReference type="FunFam" id="3.30.505.10:FF:000051">
    <property type="entry name" value="Tyrosine-protein kinase"/>
    <property type="match status" value="1"/>
</dbReference>
<evidence type="ECO:0000256" key="8">
    <source>
        <dbReference type="PROSITE-ProRule" id="PRU01077"/>
    </source>
</evidence>
<dbReference type="SUPFAM" id="SSF55550">
    <property type="entry name" value="SH2 domain"/>
    <property type="match status" value="1"/>
</dbReference>
<comment type="similarity">
    <text evidence="10">Belongs to the protein kinase superfamily. Tyr protein kinase family.</text>
</comment>
<reference evidence="16" key="1">
    <citation type="submission" date="2025-08" db="UniProtKB">
        <authorList>
            <consortium name="RefSeq"/>
        </authorList>
    </citation>
    <scope>IDENTIFICATION</scope>
</reference>
<dbReference type="InterPro" id="IPR017441">
    <property type="entry name" value="Protein_kinase_ATP_BS"/>
</dbReference>
<dbReference type="Gene3D" id="3.30.200.20">
    <property type="entry name" value="Phosphorylase Kinase, domain 1"/>
    <property type="match status" value="1"/>
</dbReference>
<protein>
    <recommendedName>
        <fullName evidence="10">Tyrosine-protein kinase</fullName>
        <ecNumber evidence="10">2.7.10.2</ecNumber>
    </recommendedName>
</protein>
<sequence>MRSRFEEHYVKAGRGGRKLEDVRDKYQRACRRVHLVHNEYVLLVIEAGETQKDFCETLLPSLVQYQQSVMENFATSWQEILSELTKKWSTSGIDFQEISARMEKAVEIIKPSQEYVEFSSKYKECRADSLSSIEFDDSLVSDSSGRLQAGQLVVDNLTVDWVRSKMAELDTRLKETQGSLSSNLFLENDSKSLICKLPLKELRCEEKNLSSQLEVIKKALADLGCEELPNGCEMDSGFENSSDIQADVSPAKRASLSNLGSSSATTAVLDLIRKPFRRKSSSIPNSPILSNKHIHGGNGGTNTSGSIAPSSDSFNSLLNGSNGSGLLHGVTNGVASMNGGGVSNIPDIITNQDFNFSTSSNSSLGSSTRSLVEEEWFHGVLPREEVVRLLVKDGDFLVRETTRNDENQTVLSVCWDGHKHFIVQTTAENEFRFEGPAFCSIQELIMFQYQSGQPVTSRSGAILKTPIPRERWELNNDDVILLEKIGRGNFGDVYKAKLRSSQVDVAVKTCRVTVPEEQKRKFLQEGRILKQYDHPNVVKLIGICVQKQPIMIVMELVAVSRLMLKCWEYAPENRPHFDQIYKIVDRLCNSTR</sequence>
<evidence type="ECO:0000256" key="6">
    <source>
        <dbReference type="ARBA" id="ARBA00023137"/>
    </source>
</evidence>
<dbReference type="InterPro" id="IPR011009">
    <property type="entry name" value="Kinase-like_dom_sf"/>
</dbReference>
<organism evidence="15 16">
    <name type="scientific">Diaphorina citri</name>
    <name type="common">Asian citrus psyllid</name>
    <dbReference type="NCBI Taxonomy" id="121845"/>
    <lineage>
        <taxon>Eukaryota</taxon>
        <taxon>Metazoa</taxon>
        <taxon>Ecdysozoa</taxon>
        <taxon>Arthropoda</taxon>
        <taxon>Hexapoda</taxon>
        <taxon>Insecta</taxon>
        <taxon>Pterygota</taxon>
        <taxon>Neoptera</taxon>
        <taxon>Paraneoptera</taxon>
        <taxon>Hemiptera</taxon>
        <taxon>Sternorrhyncha</taxon>
        <taxon>Psylloidea</taxon>
        <taxon>Psyllidae</taxon>
        <taxon>Diaphorininae</taxon>
        <taxon>Diaphorina</taxon>
    </lineage>
</organism>
<dbReference type="InterPro" id="IPR000980">
    <property type="entry name" value="SH2"/>
</dbReference>
<dbReference type="InterPro" id="IPR000719">
    <property type="entry name" value="Prot_kinase_dom"/>
</dbReference>
<dbReference type="InterPro" id="IPR001245">
    <property type="entry name" value="Ser-Thr/Tyr_kinase_cat_dom"/>
</dbReference>
<evidence type="ECO:0000259" key="14">
    <source>
        <dbReference type="PROSITE" id="PS51741"/>
    </source>
</evidence>
<keyword evidence="7" id="KW-0727">SH2 domain</keyword>
<dbReference type="Pfam" id="PF00017">
    <property type="entry name" value="SH2"/>
    <property type="match status" value="1"/>
</dbReference>
<dbReference type="GO" id="GO:0004715">
    <property type="term" value="F:non-membrane spanning protein tyrosine kinase activity"/>
    <property type="evidence" value="ECO:0007669"/>
    <property type="project" value="UniProtKB-EC"/>
</dbReference>
<dbReference type="Gene3D" id="1.20.1270.60">
    <property type="entry name" value="Arfaptin homology (AH) domain/BAR domain"/>
    <property type="match status" value="1"/>
</dbReference>
<feature type="domain" description="SH2" evidence="12">
    <location>
        <begin position="376"/>
        <end position="467"/>
    </location>
</feature>
<evidence type="ECO:0000256" key="10">
    <source>
        <dbReference type="RuleBase" id="RU362096"/>
    </source>
</evidence>
<evidence type="ECO:0000313" key="16">
    <source>
        <dbReference type="RefSeq" id="XP_017297789.1"/>
    </source>
</evidence>
<dbReference type="GeneID" id="103505178"/>
<keyword evidence="1" id="KW-0597">Phosphoprotein</keyword>